<dbReference type="SMART" id="SM00487">
    <property type="entry name" value="DEXDc"/>
    <property type="match status" value="1"/>
</dbReference>
<proteinExistence type="predicted"/>
<dbReference type="EMBL" id="CP066776">
    <property type="protein sequence ID" value="QQL45411.1"/>
    <property type="molecule type" value="Genomic_DNA"/>
</dbReference>
<reference evidence="4 5" key="1">
    <citation type="submission" date="2020-12" db="EMBL/GenBank/DDBJ databases">
        <title>Sulforoseuscoccus oceanibium gen. nov., sp. nov., a representative of the phylum Verrucomicrobia with special cytoplasmic membrane, and proposal of Sulforoseuscoccusaceae fam. nov.</title>
        <authorList>
            <person name="Xi F."/>
        </authorList>
    </citation>
    <scope>NUCLEOTIDE SEQUENCE [LARGE SCALE GENOMIC DNA]</scope>
    <source>
        <strain evidence="4 5">T37</strain>
    </source>
</reference>
<keyword evidence="4" id="KW-0067">ATP-binding</keyword>
<dbReference type="SUPFAM" id="SSF52540">
    <property type="entry name" value="P-loop containing nucleoside triphosphate hydrolases"/>
    <property type="match status" value="2"/>
</dbReference>
<dbReference type="RefSeq" id="WP_235203539.1">
    <property type="nucleotide sequence ID" value="NZ_CP066776.1"/>
</dbReference>
<keyword evidence="1" id="KW-0378">Hydrolase</keyword>
<evidence type="ECO:0000313" key="5">
    <source>
        <dbReference type="Proteomes" id="UP000475117"/>
    </source>
</evidence>
<protein>
    <submittedName>
        <fullName evidence="4">DEAD/DEAH box helicase</fullName>
    </submittedName>
</protein>
<sequence length="891" mass="97962">MDNPRRAGMMRGMFAADLHVLPNGRLMVTADVVRSVGLPLKVAKAFEKSSVDGLLALATEAVGDDPLPPSLGYWRAFTREFLTVFCQHSTASGEALPEPRDFDQRALAVPPGPGAEYVSAWLLSEHWRGLVAHVAAHGDEMDQWLRRVHPLWRMVGRVTFHLAENKRNTDYPFAFLATYTHKVSDSGQLQYLPLGKALKQYAGEKNAVALKSLMAPVRAAAAQSEYARQLLESKKVFSALAWKPAQALRFINEIDAFEQAGVIVKVPDWWKGKRPSKAVVQMTIGEETKSSVGTQALLSFRAGLAVDGEPISDEEWQRILESSENLVQIKGRWVEVDREKLGQMLAHWGRAEAAAASGVSFAEAMRLLAGFRDPAMVGLLDGAPEGGGDWLEVAAGGRLRDLLAAMRAPDEGKPVAAVKAELRHYQRSGFQWLQLLSSLGLGACLADDMGLGKTLQVIALLAGNRRKQQAPSLLVVPASLVGNWKAEFEKFAPTMKVFYAHPSQVDRSLLDDVVASSANCHAVVTTYSMLGRLQGFQEVVWDTLVLDEAQAIKNPRTAQTRDVKKISARAKIALTGTPVENSVADLWSLFDFLNPGLLGTASRFNEALKEQDAYAKVRTLVSPYILRRLKTDKSVISDLPDKTEMRTDCGLTKGQAALYKKSVEALKKELEDDQLEEFQRAGLVLTYLMRFKQICNHPALWTGSGNYGAKDSGKFARLAAIASEVASRGEKMLVFTQFREMTGALAEFLAGEFGRPGLVLHGGTAVKRRQQMVDQFQSDTGPPFFVISLKAGGTGLNLTAASHVVHFDRWWNPAVEDQATDRAFRIGQKRNVLVHKFVVRGTIEEKIDALIADKREIADELLGEGAEKLLTRMSDDELVELVALNIDRAVI</sequence>
<dbReference type="Pfam" id="PF12419">
    <property type="entry name" value="DUF3670"/>
    <property type="match status" value="1"/>
</dbReference>
<dbReference type="PROSITE" id="PS51192">
    <property type="entry name" value="HELICASE_ATP_BIND_1"/>
    <property type="match status" value="1"/>
</dbReference>
<dbReference type="InterPro" id="IPR038718">
    <property type="entry name" value="SNF2-like_sf"/>
</dbReference>
<name>A0A7T7F260_9BACT</name>
<dbReference type="Proteomes" id="UP000475117">
    <property type="component" value="Chromosome"/>
</dbReference>
<dbReference type="CDD" id="cd18793">
    <property type="entry name" value="SF2_C_SNF"/>
    <property type="match status" value="1"/>
</dbReference>
<dbReference type="Gene3D" id="3.40.50.10810">
    <property type="entry name" value="Tandem AAA-ATPase domain"/>
    <property type="match status" value="1"/>
</dbReference>
<dbReference type="GO" id="GO:0005524">
    <property type="term" value="F:ATP binding"/>
    <property type="evidence" value="ECO:0007669"/>
    <property type="project" value="InterPro"/>
</dbReference>
<dbReference type="SMART" id="SM00490">
    <property type="entry name" value="HELICc"/>
    <property type="match status" value="1"/>
</dbReference>
<feature type="domain" description="Helicase C-terminal" evidence="3">
    <location>
        <begin position="717"/>
        <end position="877"/>
    </location>
</feature>
<feature type="domain" description="Helicase ATP-binding" evidence="2">
    <location>
        <begin position="434"/>
        <end position="596"/>
    </location>
</feature>
<dbReference type="InterPro" id="IPR001650">
    <property type="entry name" value="Helicase_C-like"/>
</dbReference>
<evidence type="ECO:0000259" key="2">
    <source>
        <dbReference type="PROSITE" id="PS51192"/>
    </source>
</evidence>
<keyword evidence="4" id="KW-0347">Helicase</keyword>
<gene>
    <name evidence="4" type="ORF">G3M56_002130</name>
</gene>
<dbReference type="KEGG" id="soa:G3M56_002130"/>
<dbReference type="GO" id="GO:0004386">
    <property type="term" value="F:helicase activity"/>
    <property type="evidence" value="ECO:0007669"/>
    <property type="project" value="UniProtKB-KW"/>
</dbReference>
<keyword evidence="4" id="KW-0547">Nucleotide-binding</keyword>
<dbReference type="PROSITE" id="PS51194">
    <property type="entry name" value="HELICASE_CTER"/>
    <property type="match status" value="1"/>
</dbReference>
<dbReference type="Gene3D" id="3.40.50.300">
    <property type="entry name" value="P-loop containing nucleotide triphosphate hydrolases"/>
    <property type="match status" value="1"/>
</dbReference>
<evidence type="ECO:0000313" key="4">
    <source>
        <dbReference type="EMBL" id="QQL45411.1"/>
    </source>
</evidence>
<keyword evidence="5" id="KW-1185">Reference proteome</keyword>
<dbReference type="AlphaFoldDB" id="A0A7T7F260"/>
<dbReference type="InterPro" id="IPR049730">
    <property type="entry name" value="SNF2/RAD54-like_C"/>
</dbReference>
<dbReference type="PANTHER" id="PTHR10799">
    <property type="entry name" value="SNF2/RAD54 HELICASE FAMILY"/>
    <property type="match status" value="1"/>
</dbReference>
<dbReference type="InterPro" id="IPR027417">
    <property type="entry name" value="P-loop_NTPase"/>
</dbReference>
<dbReference type="InterPro" id="IPR000330">
    <property type="entry name" value="SNF2_N"/>
</dbReference>
<dbReference type="Pfam" id="PF00176">
    <property type="entry name" value="SNF2-rel_dom"/>
    <property type="match status" value="1"/>
</dbReference>
<dbReference type="Pfam" id="PF00271">
    <property type="entry name" value="Helicase_C"/>
    <property type="match status" value="1"/>
</dbReference>
<evidence type="ECO:0000259" key="3">
    <source>
        <dbReference type="PROSITE" id="PS51194"/>
    </source>
</evidence>
<dbReference type="InterPro" id="IPR014001">
    <property type="entry name" value="Helicase_ATP-bd"/>
</dbReference>
<dbReference type="InterPro" id="IPR022138">
    <property type="entry name" value="DUF3670"/>
</dbReference>
<evidence type="ECO:0000256" key="1">
    <source>
        <dbReference type="ARBA" id="ARBA00022801"/>
    </source>
</evidence>
<accession>A0A7T7F260</accession>
<organism evidence="4 5">
    <name type="scientific">Sulfuriroseicoccus oceanibius</name>
    <dbReference type="NCBI Taxonomy" id="2707525"/>
    <lineage>
        <taxon>Bacteria</taxon>
        <taxon>Pseudomonadati</taxon>
        <taxon>Verrucomicrobiota</taxon>
        <taxon>Verrucomicrobiia</taxon>
        <taxon>Verrucomicrobiales</taxon>
        <taxon>Verrucomicrobiaceae</taxon>
        <taxon>Sulfuriroseicoccus</taxon>
    </lineage>
</organism>
<dbReference type="GO" id="GO:0016787">
    <property type="term" value="F:hydrolase activity"/>
    <property type="evidence" value="ECO:0007669"/>
    <property type="project" value="UniProtKB-KW"/>
</dbReference>